<name>T1JJ03_STRMM</name>
<organism evidence="4 5">
    <name type="scientific">Strigamia maritima</name>
    <name type="common">European centipede</name>
    <name type="synonym">Geophilus maritimus</name>
    <dbReference type="NCBI Taxonomy" id="126957"/>
    <lineage>
        <taxon>Eukaryota</taxon>
        <taxon>Metazoa</taxon>
        <taxon>Ecdysozoa</taxon>
        <taxon>Arthropoda</taxon>
        <taxon>Myriapoda</taxon>
        <taxon>Chilopoda</taxon>
        <taxon>Pleurostigmophora</taxon>
        <taxon>Geophilomorpha</taxon>
        <taxon>Linotaeniidae</taxon>
        <taxon>Strigamia</taxon>
    </lineage>
</organism>
<dbReference type="PANTHER" id="PTHR31905:SF2">
    <property type="entry name" value="PROTEIN MIX23"/>
    <property type="match status" value="1"/>
</dbReference>
<dbReference type="GO" id="GO:0005758">
    <property type="term" value="C:mitochondrial intermembrane space"/>
    <property type="evidence" value="ECO:0007669"/>
    <property type="project" value="InterPro"/>
</dbReference>
<evidence type="ECO:0000313" key="5">
    <source>
        <dbReference type="Proteomes" id="UP000014500"/>
    </source>
</evidence>
<dbReference type="EnsemblMetazoa" id="SMAR013834-RA">
    <property type="protein sequence ID" value="SMAR013834-PA"/>
    <property type="gene ID" value="SMAR013834"/>
</dbReference>
<reference evidence="5" key="1">
    <citation type="submission" date="2011-05" db="EMBL/GenBank/DDBJ databases">
        <authorList>
            <person name="Richards S.R."/>
            <person name="Qu J."/>
            <person name="Jiang H."/>
            <person name="Jhangiani S.N."/>
            <person name="Agravi P."/>
            <person name="Goodspeed R."/>
            <person name="Gross S."/>
            <person name="Mandapat C."/>
            <person name="Jackson L."/>
            <person name="Mathew T."/>
            <person name="Pu L."/>
            <person name="Thornton R."/>
            <person name="Saada N."/>
            <person name="Wilczek-Boney K.B."/>
            <person name="Lee S."/>
            <person name="Kovar C."/>
            <person name="Wu Y."/>
            <person name="Scherer S.E."/>
            <person name="Worley K.C."/>
            <person name="Muzny D.M."/>
            <person name="Gibbs R."/>
        </authorList>
    </citation>
    <scope>NUCLEOTIDE SEQUENCE</scope>
    <source>
        <strain evidence="5">Brora</strain>
    </source>
</reference>
<dbReference type="Pfam" id="PF09774">
    <property type="entry name" value="MIX23"/>
    <property type="match status" value="1"/>
</dbReference>
<dbReference type="InterPro" id="IPR019171">
    <property type="entry name" value="MIX23"/>
</dbReference>
<comment type="similarity">
    <text evidence="1">Belongs to the MIX23 family.</text>
</comment>
<evidence type="ECO:0000313" key="4">
    <source>
        <dbReference type="EnsemblMetazoa" id="SMAR013834-PA"/>
    </source>
</evidence>
<dbReference type="EMBL" id="JH431832">
    <property type="status" value="NOT_ANNOTATED_CDS"/>
    <property type="molecule type" value="Genomic_DNA"/>
</dbReference>
<proteinExistence type="inferred from homology"/>
<protein>
    <recommendedName>
        <fullName evidence="2">Protein MIX23</fullName>
    </recommendedName>
    <alternativeName>
        <fullName evidence="3">Coiled-coil domain-containing protein 58</fullName>
    </alternativeName>
</protein>
<evidence type="ECO:0000256" key="2">
    <source>
        <dbReference type="ARBA" id="ARBA00024228"/>
    </source>
</evidence>
<dbReference type="OMA" id="CRYFEPP"/>
<dbReference type="PhylomeDB" id="T1JJ03"/>
<evidence type="ECO:0000256" key="1">
    <source>
        <dbReference type="ARBA" id="ARBA00024204"/>
    </source>
</evidence>
<evidence type="ECO:0000256" key="3">
    <source>
        <dbReference type="ARBA" id="ARBA00030733"/>
    </source>
</evidence>
<dbReference type="PANTHER" id="PTHR31905">
    <property type="entry name" value="COILED-COIL DOMAIN-CONTAINING PROTEIN 58"/>
    <property type="match status" value="1"/>
</dbReference>
<dbReference type="STRING" id="126957.T1JJ03"/>
<accession>T1JJ03</accession>
<dbReference type="AlphaFoldDB" id="T1JJ03"/>
<dbReference type="HOGENOM" id="CLU_123941_0_0_1"/>
<sequence length="123" mass="14404">MRTIDDKIIYALNTTIPTDSFCSQVNASAECKRLYEQLVDSYSQRENVIKKCISHVSEHVLQIKDKRAQDVDNPQLLKALRKEQTNLRLMQAEVNIEEVIKDRTLKIYYEKCRSSYKPPNLQL</sequence>
<dbReference type="eggNOG" id="KOG4613">
    <property type="taxonomic scope" value="Eukaryota"/>
</dbReference>
<keyword evidence="5" id="KW-1185">Reference proteome</keyword>
<dbReference type="Proteomes" id="UP000014500">
    <property type="component" value="Unassembled WGS sequence"/>
</dbReference>
<reference evidence="4" key="2">
    <citation type="submission" date="2015-02" db="UniProtKB">
        <authorList>
            <consortium name="EnsemblMetazoa"/>
        </authorList>
    </citation>
    <scope>IDENTIFICATION</scope>
</reference>